<accession>A0ACC3AQ27</accession>
<dbReference type="EMBL" id="JAOPJF010000105">
    <property type="protein sequence ID" value="KAK1139553.1"/>
    <property type="molecule type" value="Genomic_DNA"/>
</dbReference>
<protein>
    <submittedName>
        <fullName evidence="1">Uncharacterized protein</fullName>
    </submittedName>
</protein>
<evidence type="ECO:0000313" key="2">
    <source>
        <dbReference type="Proteomes" id="UP001177260"/>
    </source>
</evidence>
<name>A0ACC3AQ27_9EURO</name>
<sequence>MSPFVLGASGDQVNVAEQAEIFIGRKTRLSEWRRAVPAKTTIPGGLNLQGSGNPLFADFQLHNSNVFSIVDNFDYYVIGWHKDAASDPLNVVEDERSRLERLQSIFMTLEHGGKQSDQHDDKVRQWLESTESTRLVCHGAMYNVDWDESRKPTAVPADKFAQRLRNPQIPTVAVGTTPLDSLITYLAALKPEDGDSDALGKVEESILALQSLLYGQEEGLEGQRQAKDILYHGNFTPASGGRQYFLTVDDNDKQTCKSLQDLNQHQALLDALERECEQRRWDMFSAWWKHVTDSSSQRNYAILESTRKANEKLAETIKELDEES</sequence>
<keyword evidence="2" id="KW-1185">Reference proteome</keyword>
<dbReference type="Proteomes" id="UP001177260">
    <property type="component" value="Unassembled WGS sequence"/>
</dbReference>
<gene>
    <name evidence="1" type="ORF">N8T08_000693</name>
</gene>
<organism evidence="1 2">
    <name type="scientific">Aspergillus melleus</name>
    <dbReference type="NCBI Taxonomy" id="138277"/>
    <lineage>
        <taxon>Eukaryota</taxon>
        <taxon>Fungi</taxon>
        <taxon>Dikarya</taxon>
        <taxon>Ascomycota</taxon>
        <taxon>Pezizomycotina</taxon>
        <taxon>Eurotiomycetes</taxon>
        <taxon>Eurotiomycetidae</taxon>
        <taxon>Eurotiales</taxon>
        <taxon>Aspergillaceae</taxon>
        <taxon>Aspergillus</taxon>
        <taxon>Aspergillus subgen. Circumdati</taxon>
    </lineage>
</organism>
<reference evidence="1 2" key="1">
    <citation type="journal article" date="2023" name="ACS Omega">
        <title>Identification of the Neoaspergillic Acid Biosynthesis Gene Cluster by Establishing an In Vitro CRISPR-Ribonucleoprotein Genetic System in Aspergillus melleus.</title>
        <authorList>
            <person name="Yuan B."/>
            <person name="Grau M.F."/>
            <person name="Murata R.M."/>
            <person name="Torok T."/>
            <person name="Venkateswaran K."/>
            <person name="Stajich J.E."/>
            <person name="Wang C.C.C."/>
        </authorList>
    </citation>
    <scope>NUCLEOTIDE SEQUENCE [LARGE SCALE GENOMIC DNA]</scope>
    <source>
        <strain evidence="1 2">IMV 1140</strain>
    </source>
</reference>
<evidence type="ECO:0000313" key="1">
    <source>
        <dbReference type="EMBL" id="KAK1139553.1"/>
    </source>
</evidence>
<comment type="caution">
    <text evidence="1">The sequence shown here is derived from an EMBL/GenBank/DDBJ whole genome shotgun (WGS) entry which is preliminary data.</text>
</comment>
<feature type="non-terminal residue" evidence="1">
    <location>
        <position position="1"/>
    </location>
</feature>
<proteinExistence type="predicted"/>